<dbReference type="GeneID" id="106169079"/>
<evidence type="ECO:0000313" key="3">
    <source>
        <dbReference type="Proteomes" id="UP000085678"/>
    </source>
</evidence>
<protein>
    <submittedName>
        <fullName evidence="4">Protein NDRG3 isoform X1</fullName>
    </submittedName>
    <submittedName>
        <fullName evidence="5">Protein NDRG3 isoform X2</fullName>
    </submittedName>
</protein>
<dbReference type="Gene3D" id="3.40.50.1820">
    <property type="entry name" value="alpha/beta hydrolase"/>
    <property type="match status" value="2"/>
</dbReference>
<keyword evidence="3" id="KW-1185">Reference proteome</keyword>
<dbReference type="InterPro" id="IPR029058">
    <property type="entry name" value="AB_hydrolase_fold"/>
</dbReference>
<proteinExistence type="inferred from homology"/>
<dbReference type="SUPFAM" id="SSF53474">
    <property type="entry name" value="alpha/beta-Hydrolases"/>
    <property type="match status" value="1"/>
</dbReference>
<name>A0A1S3J0Q1_LINAN</name>
<dbReference type="KEGG" id="lak:106169079"/>
<dbReference type="OrthoDB" id="741027at2759"/>
<dbReference type="InterPro" id="IPR004142">
    <property type="entry name" value="NDRG"/>
</dbReference>
<dbReference type="STRING" id="7574.A0A1S3J0Q1"/>
<comment type="similarity">
    <text evidence="1">Belongs to the NDRG family.</text>
</comment>
<evidence type="ECO:0000313" key="5">
    <source>
        <dbReference type="RefSeq" id="XP_013403838.1"/>
    </source>
</evidence>
<feature type="compositionally biased region" description="Polar residues" evidence="2">
    <location>
        <begin position="489"/>
        <end position="499"/>
    </location>
</feature>
<dbReference type="RefSeq" id="XP_013403837.1">
    <property type="nucleotide sequence ID" value="XM_013548383.1"/>
</dbReference>
<organism evidence="3 5">
    <name type="scientific">Lingula anatina</name>
    <name type="common">Brachiopod</name>
    <name type="synonym">Lingula unguis</name>
    <dbReference type="NCBI Taxonomy" id="7574"/>
    <lineage>
        <taxon>Eukaryota</taxon>
        <taxon>Metazoa</taxon>
        <taxon>Spiralia</taxon>
        <taxon>Lophotrochozoa</taxon>
        <taxon>Brachiopoda</taxon>
        <taxon>Linguliformea</taxon>
        <taxon>Lingulata</taxon>
        <taxon>Lingulida</taxon>
        <taxon>Linguloidea</taxon>
        <taxon>Lingulidae</taxon>
        <taxon>Lingula</taxon>
    </lineage>
</organism>
<feature type="region of interest" description="Disordered" evidence="2">
    <location>
        <begin position="477"/>
        <end position="506"/>
    </location>
</feature>
<dbReference type="Proteomes" id="UP000085678">
    <property type="component" value="Unplaced"/>
</dbReference>
<evidence type="ECO:0000313" key="4">
    <source>
        <dbReference type="RefSeq" id="XP_013403837.1"/>
    </source>
</evidence>
<accession>A0A1S3J0Q1</accession>
<dbReference type="RefSeq" id="XP_013403838.1">
    <property type="nucleotide sequence ID" value="XM_013548384.1"/>
</dbReference>
<gene>
    <name evidence="4 5" type="primary">LOC106169079</name>
</gene>
<reference evidence="4 5" key="1">
    <citation type="submission" date="2025-04" db="UniProtKB">
        <authorList>
            <consortium name="RefSeq"/>
        </authorList>
    </citation>
    <scope>IDENTIFICATION</scope>
    <source>
        <tissue evidence="4 5">Gonads</tissue>
    </source>
</reference>
<dbReference type="Pfam" id="PF03096">
    <property type="entry name" value="Ndr"/>
    <property type="match status" value="2"/>
</dbReference>
<sequence length="506" mass="55882">MYSSVVVCSSSNSIVEFLSLNQLDIEKNITMNTEPNFCDCLCSVLMSRRNKRKRKRMAEKLTDIELTGIILEETKPRTLGGDPSSVLLQEDDIETGRGTLRVAVQGDRSKAAIITYHDIGLNHVTNFQGFFSYGDMQPILRHFCVYHINAPGQHDGALPLMQRQEIGDPKAPVNFTIVEVDASNGCATTTLAATASLDNISNQETGDTVGLTPQLNMNTEPHDDPAMPLVKGADKRYHFPSMDELSEMILPVLQFYGIKHFIGFGMGAGANILTRFALNHPEKVDALALVNCTASVSGWTEWGWQKLNTWYLKSGSMTGFTEDYLLWHWFGQKTVDQNYDLVRMYRDTMKHINPHNLALFIESYTKRTALAVHRDLPKLGVKSTPGKNTGARALDCDVLLMAGDNSPHLDAMVDMNSRIDPSKTSWMKISDCGGMPLEEAPEKVCDAFRLFLQGLGYVPFMSQTKIMESRSAASRASLLGAGGGGRGSITGTTHQTPVVQEQEAEC</sequence>
<dbReference type="AlphaFoldDB" id="A0A1S3J0Q1"/>
<evidence type="ECO:0000256" key="1">
    <source>
        <dbReference type="ARBA" id="ARBA00005598"/>
    </source>
</evidence>
<dbReference type="PANTHER" id="PTHR11034">
    <property type="entry name" value="N-MYC DOWNSTREAM REGULATED"/>
    <property type="match status" value="1"/>
</dbReference>
<evidence type="ECO:0000256" key="2">
    <source>
        <dbReference type="SAM" id="MobiDB-lite"/>
    </source>
</evidence>